<dbReference type="STRING" id="886293.Sinac_1639"/>
<reference evidence="1 2" key="1">
    <citation type="submission" date="2012-02" db="EMBL/GenBank/DDBJ databases">
        <title>Complete sequence of chromosome of Singulisphaera acidiphila DSM 18658.</title>
        <authorList>
            <consortium name="US DOE Joint Genome Institute (JGI-PGF)"/>
            <person name="Lucas S."/>
            <person name="Copeland A."/>
            <person name="Lapidus A."/>
            <person name="Glavina del Rio T."/>
            <person name="Dalin E."/>
            <person name="Tice H."/>
            <person name="Bruce D."/>
            <person name="Goodwin L."/>
            <person name="Pitluck S."/>
            <person name="Peters L."/>
            <person name="Ovchinnikova G."/>
            <person name="Chertkov O."/>
            <person name="Kyrpides N."/>
            <person name="Mavromatis K."/>
            <person name="Ivanova N."/>
            <person name="Brettin T."/>
            <person name="Detter J.C."/>
            <person name="Han C."/>
            <person name="Larimer F."/>
            <person name="Land M."/>
            <person name="Hauser L."/>
            <person name="Markowitz V."/>
            <person name="Cheng J.-F."/>
            <person name="Hugenholtz P."/>
            <person name="Woyke T."/>
            <person name="Wu D."/>
            <person name="Tindall B."/>
            <person name="Pomrenke H."/>
            <person name="Brambilla E."/>
            <person name="Klenk H.-P."/>
            <person name="Eisen J.A."/>
        </authorList>
    </citation>
    <scope>NUCLEOTIDE SEQUENCE [LARGE SCALE GENOMIC DNA]</scope>
    <source>
        <strain evidence="2">ATCC BAA-1392 / DSM 18658 / VKM B-2454 / MOB10</strain>
    </source>
</reference>
<dbReference type="RefSeq" id="WP_015245187.1">
    <property type="nucleotide sequence ID" value="NC_019892.1"/>
</dbReference>
<name>L0D9U8_SINAD</name>
<accession>L0D9U8</accession>
<gene>
    <name evidence="1" type="ordered locus">Sinac_1639</name>
</gene>
<protein>
    <submittedName>
        <fullName evidence="1">Uncharacterized protein</fullName>
    </submittedName>
</protein>
<dbReference type="AlphaFoldDB" id="L0D9U8"/>
<evidence type="ECO:0000313" key="2">
    <source>
        <dbReference type="Proteomes" id="UP000010798"/>
    </source>
</evidence>
<proteinExistence type="predicted"/>
<keyword evidence="2" id="KW-1185">Reference proteome</keyword>
<organism evidence="1 2">
    <name type="scientific">Singulisphaera acidiphila (strain ATCC BAA-1392 / DSM 18658 / VKM B-2454 / MOB10)</name>
    <dbReference type="NCBI Taxonomy" id="886293"/>
    <lineage>
        <taxon>Bacteria</taxon>
        <taxon>Pseudomonadati</taxon>
        <taxon>Planctomycetota</taxon>
        <taxon>Planctomycetia</taxon>
        <taxon>Isosphaerales</taxon>
        <taxon>Isosphaeraceae</taxon>
        <taxon>Singulisphaera</taxon>
    </lineage>
</organism>
<dbReference type="KEGG" id="saci:Sinac_1639"/>
<dbReference type="HOGENOM" id="CLU_1569651_0_0_0"/>
<sequence length="170" mass="18961">MSSVPDNSWADAIRAGGVSLDSRPHSDDELRLRSALAIRKSGKASSLTVVRDYQEAIKYEAIYQKMGLDAAAYPEWGMTACSKVAKIETMDSYGLTPPREATSEIMERTSCDKCESWKSCDDLLRFKRAVSAKHSIMTEQRVIEMSIHEANEGKELLILSKVNSLKIMHS</sequence>
<dbReference type="OrthoDB" id="228140at2"/>
<evidence type="ECO:0000313" key="1">
    <source>
        <dbReference type="EMBL" id="AGA26017.1"/>
    </source>
</evidence>
<dbReference type="Proteomes" id="UP000010798">
    <property type="component" value="Chromosome"/>
</dbReference>
<dbReference type="EMBL" id="CP003364">
    <property type="protein sequence ID" value="AGA26017.1"/>
    <property type="molecule type" value="Genomic_DNA"/>
</dbReference>